<dbReference type="Pfam" id="PF07690">
    <property type="entry name" value="MFS_1"/>
    <property type="match status" value="1"/>
</dbReference>
<keyword evidence="4 6" id="KW-1133">Transmembrane helix</keyword>
<dbReference type="Gene3D" id="1.20.1250.20">
    <property type="entry name" value="MFS general substrate transporter like domains"/>
    <property type="match status" value="1"/>
</dbReference>
<protein>
    <submittedName>
        <fullName evidence="8">Sugar efflux transporter</fullName>
    </submittedName>
</protein>
<feature type="transmembrane region" description="Helical" evidence="6">
    <location>
        <begin position="308"/>
        <end position="329"/>
    </location>
</feature>
<evidence type="ECO:0000256" key="1">
    <source>
        <dbReference type="ARBA" id="ARBA00004651"/>
    </source>
</evidence>
<feature type="transmembrane region" description="Helical" evidence="6">
    <location>
        <begin position="64"/>
        <end position="81"/>
    </location>
</feature>
<dbReference type="Proteomes" id="UP000254572">
    <property type="component" value="Unassembled WGS sequence"/>
</dbReference>
<evidence type="ECO:0000313" key="9">
    <source>
        <dbReference type="Proteomes" id="UP000254572"/>
    </source>
</evidence>
<dbReference type="AlphaFoldDB" id="A0A381E783"/>
<keyword evidence="9" id="KW-1185">Reference proteome</keyword>
<accession>A0A381E783</accession>
<dbReference type="PANTHER" id="PTHR43124">
    <property type="entry name" value="PURINE EFFLUX PUMP PBUE"/>
    <property type="match status" value="1"/>
</dbReference>
<dbReference type="GO" id="GO:0022857">
    <property type="term" value="F:transmembrane transporter activity"/>
    <property type="evidence" value="ECO:0007669"/>
    <property type="project" value="InterPro"/>
</dbReference>
<feature type="domain" description="Major facilitator superfamily (MFS) profile" evidence="7">
    <location>
        <begin position="22"/>
        <end position="399"/>
    </location>
</feature>
<evidence type="ECO:0000256" key="4">
    <source>
        <dbReference type="ARBA" id="ARBA00022989"/>
    </source>
</evidence>
<feature type="transmembrane region" description="Helical" evidence="6">
    <location>
        <begin position="147"/>
        <end position="165"/>
    </location>
</feature>
<keyword evidence="2" id="KW-1003">Cell membrane</keyword>
<dbReference type="InterPro" id="IPR020846">
    <property type="entry name" value="MFS_dom"/>
</dbReference>
<feature type="transmembrane region" description="Helical" evidence="6">
    <location>
        <begin position="341"/>
        <end position="364"/>
    </location>
</feature>
<evidence type="ECO:0000259" key="7">
    <source>
        <dbReference type="PROSITE" id="PS50850"/>
    </source>
</evidence>
<dbReference type="CDD" id="cd17324">
    <property type="entry name" value="MFS_NepI_like"/>
    <property type="match status" value="1"/>
</dbReference>
<dbReference type="GO" id="GO:0005886">
    <property type="term" value="C:plasma membrane"/>
    <property type="evidence" value="ECO:0007669"/>
    <property type="project" value="UniProtKB-SubCell"/>
</dbReference>
<reference evidence="8 9" key="1">
    <citation type="submission" date="2018-06" db="EMBL/GenBank/DDBJ databases">
        <authorList>
            <consortium name="Pathogen Informatics"/>
            <person name="Doyle S."/>
        </authorList>
    </citation>
    <scope>NUCLEOTIDE SEQUENCE [LARGE SCALE GENOMIC DNA]</scope>
    <source>
        <strain evidence="8 9">NCTC13294</strain>
    </source>
</reference>
<feature type="transmembrane region" description="Helical" evidence="6">
    <location>
        <begin position="370"/>
        <end position="390"/>
    </location>
</feature>
<dbReference type="SUPFAM" id="SSF103473">
    <property type="entry name" value="MFS general substrate transporter"/>
    <property type="match status" value="1"/>
</dbReference>
<feature type="transmembrane region" description="Helical" evidence="6">
    <location>
        <begin position="217"/>
        <end position="237"/>
    </location>
</feature>
<evidence type="ECO:0000256" key="2">
    <source>
        <dbReference type="ARBA" id="ARBA00022475"/>
    </source>
</evidence>
<proteinExistence type="predicted"/>
<dbReference type="InterPro" id="IPR050189">
    <property type="entry name" value="MFS_Efflux_Transporters"/>
</dbReference>
<keyword evidence="5 6" id="KW-0472">Membrane</keyword>
<evidence type="ECO:0000313" key="8">
    <source>
        <dbReference type="EMBL" id="SUX22481.1"/>
    </source>
</evidence>
<evidence type="ECO:0000256" key="3">
    <source>
        <dbReference type="ARBA" id="ARBA00022692"/>
    </source>
</evidence>
<sequence>MPLEHSAPIPLHHAAHRLAWSRVLTLAVAAFVFNTTEFIPIALLSDIGAGFDMSAAQTGVMLTVYAWVVSLASLPCMLLVAQRERRGLLLALFVLFIASHAVSALAWNFGVLLVSRIGVALAHAVFWAITTALAVRLAPPGKQQQAIGWLSMGTALATVLGLPLGRLIGQLLGWRTTFALIAAAAAAVMLAVFLLLPRLPSRNAGSLTSLPLLARRPLLLGLYAFTALIIAAHFTAYSYIEPFARQFSHLGEGATTALLLVFGLSGMVASVLFARLHARMPTRFLTCAVVLLCASLLLLRPLGASSLALFALVFCWGIGIAALSLALMVRVLHLAPDATDVATAIFSGIYNIGIGGGALIGRLVMQHGDLALIGLSGAVLALVGSAFFAWTQWRFGALR</sequence>
<dbReference type="PROSITE" id="PS50850">
    <property type="entry name" value="MFS"/>
    <property type="match status" value="1"/>
</dbReference>
<dbReference type="InterPro" id="IPR011701">
    <property type="entry name" value="MFS"/>
</dbReference>
<organism evidence="8 9">
    <name type="scientific">Cardiobacterium valvarum</name>
    <dbReference type="NCBI Taxonomy" id="194702"/>
    <lineage>
        <taxon>Bacteria</taxon>
        <taxon>Pseudomonadati</taxon>
        <taxon>Pseudomonadota</taxon>
        <taxon>Gammaproteobacteria</taxon>
        <taxon>Cardiobacteriales</taxon>
        <taxon>Cardiobacteriaceae</taxon>
        <taxon>Cardiobacterium</taxon>
    </lineage>
</organism>
<name>A0A381E783_9GAMM</name>
<dbReference type="InterPro" id="IPR036259">
    <property type="entry name" value="MFS_trans_sf"/>
</dbReference>
<dbReference type="EMBL" id="UFUW01000001">
    <property type="protein sequence ID" value="SUX22481.1"/>
    <property type="molecule type" value="Genomic_DNA"/>
</dbReference>
<dbReference type="RefSeq" id="WP_115611561.1">
    <property type="nucleotide sequence ID" value="NZ_JBHLZC010000001.1"/>
</dbReference>
<feature type="transmembrane region" description="Helical" evidence="6">
    <location>
        <begin position="23"/>
        <end position="44"/>
    </location>
</feature>
<dbReference type="PANTHER" id="PTHR43124:SF4">
    <property type="entry name" value="SUGAR EFFLUX TRANSPORTER"/>
    <property type="match status" value="1"/>
</dbReference>
<feature type="transmembrane region" description="Helical" evidence="6">
    <location>
        <begin position="88"/>
        <end position="107"/>
    </location>
</feature>
<dbReference type="NCBIfam" id="NF002921">
    <property type="entry name" value="PRK03545.1"/>
    <property type="match status" value="1"/>
</dbReference>
<feature type="transmembrane region" description="Helical" evidence="6">
    <location>
        <begin position="283"/>
        <end position="302"/>
    </location>
</feature>
<gene>
    <name evidence="8" type="primary">sotB</name>
    <name evidence="8" type="ORF">NCTC13294_01262</name>
</gene>
<feature type="transmembrane region" description="Helical" evidence="6">
    <location>
        <begin position="113"/>
        <end position="135"/>
    </location>
</feature>
<keyword evidence="3 6" id="KW-0812">Transmembrane</keyword>
<evidence type="ECO:0000256" key="5">
    <source>
        <dbReference type="ARBA" id="ARBA00023136"/>
    </source>
</evidence>
<evidence type="ECO:0000256" key="6">
    <source>
        <dbReference type="SAM" id="Phobius"/>
    </source>
</evidence>
<feature type="transmembrane region" description="Helical" evidence="6">
    <location>
        <begin position="177"/>
        <end position="196"/>
    </location>
</feature>
<feature type="transmembrane region" description="Helical" evidence="6">
    <location>
        <begin position="257"/>
        <end position="276"/>
    </location>
</feature>
<dbReference type="OrthoDB" id="9788453at2"/>
<comment type="subcellular location">
    <subcellularLocation>
        <location evidence="1">Cell membrane</location>
        <topology evidence="1">Multi-pass membrane protein</topology>
    </subcellularLocation>
</comment>